<organism evidence="3 4">
    <name type="scientific">Turneriella parva (strain ATCC BAA-1111 / DSM 21527 / NCTC 11395 / H)</name>
    <name type="common">Leptospira parva</name>
    <dbReference type="NCBI Taxonomy" id="869212"/>
    <lineage>
        <taxon>Bacteria</taxon>
        <taxon>Pseudomonadati</taxon>
        <taxon>Spirochaetota</taxon>
        <taxon>Spirochaetia</taxon>
        <taxon>Leptospirales</taxon>
        <taxon>Leptospiraceae</taxon>
        <taxon>Turneriella</taxon>
    </lineage>
</organism>
<protein>
    <recommendedName>
        <fullName evidence="5">Methyltransferase</fullName>
    </recommendedName>
</protein>
<dbReference type="Proteomes" id="UP000006048">
    <property type="component" value="Chromosome"/>
</dbReference>
<evidence type="ECO:0000313" key="4">
    <source>
        <dbReference type="Proteomes" id="UP000006048"/>
    </source>
</evidence>
<evidence type="ECO:0000313" key="3">
    <source>
        <dbReference type="EMBL" id="AFM13574.1"/>
    </source>
</evidence>
<dbReference type="PATRIC" id="fig|869212.3.peg.2957"/>
<dbReference type="Pfam" id="PF03602">
    <property type="entry name" value="Cons_hypoth95"/>
    <property type="match status" value="1"/>
</dbReference>
<dbReference type="InterPro" id="IPR029063">
    <property type="entry name" value="SAM-dependent_MTases_sf"/>
</dbReference>
<dbReference type="GO" id="GO:0031167">
    <property type="term" value="P:rRNA methylation"/>
    <property type="evidence" value="ECO:0007669"/>
    <property type="project" value="InterPro"/>
</dbReference>
<dbReference type="PANTHER" id="PTHR43542">
    <property type="entry name" value="METHYLTRANSFERASE"/>
    <property type="match status" value="1"/>
</dbReference>
<dbReference type="CDD" id="cd02440">
    <property type="entry name" value="AdoMet_MTases"/>
    <property type="match status" value="1"/>
</dbReference>
<proteinExistence type="predicted"/>
<dbReference type="RefSeq" id="WP_014804076.1">
    <property type="nucleotide sequence ID" value="NC_018020.1"/>
</dbReference>
<dbReference type="OrthoDB" id="9803017at2"/>
<dbReference type="PANTHER" id="PTHR43542:SF1">
    <property type="entry name" value="METHYLTRANSFERASE"/>
    <property type="match status" value="1"/>
</dbReference>
<dbReference type="HOGENOM" id="CLU_1341878_0_0_12"/>
<keyword evidence="2" id="KW-0808">Transferase</keyword>
<evidence type="ECO:0000256" key="2">
    <source>
        <dbReference type="ARBA" id="ARBA00022679"/>
    </source>
</evidence>
<dbReference type="InterPro" id="IPR004398">
    <property type="entry name" value="RNA_MeTrfase_RsmD"/>
</dbReference>
<accession>I4B8G7</accession>
<sequence length="203" mass="22532">MKRASLRVGSGRLKRTAIPAARSHKQHQNSTSARVKEAAFQLVRNHVDIDEPWVFYDLFAGSGQMGIEALSLGAAHVTFVDLVPERLSDIQHTLQSLDIDRSAYTLVRSRANKVLGESFSVKEMPVVVWADPPYTYGNSASNDPANLILLYRSAAAESGPPYPVLLMQVHEKNPAMAQEFLDSNPDIQVYRYGSNCLLLLKLH</sequence>
<dbReference type="AlphaFoldDB" id="I4B8G7"/>
<keyword evidence="4" id="KW-1185">Reference proteome</keyword>
<keyword evidence="1" id="KW-0489">Methyltransferase</keyword>
<dbReference type="Gene3D" id="3.40.50.150">
    <property type="entry name" value="Vaccinia Virus protein VP39"/>
    <property type="match status" value="1"/>
</dbReference>
<evidence type="ECO:0000256" key="1">
    <source>
        <dbReference type="ARBA" id="ARBA00022603"/>
    </source>
</evidence>
<dbReference type="EMBL" id="CP002959">
    <property type="protein sequence ID" value="AFM13574.1"/>
    <property type="molecule type" value="Genomic_DNA"/>
</dbReference>
<gene>
    <name evidence="3" type="ordered locus">Turpa_2935</name>
</gene>
<dbReference type="GO" id="GO:0008168">
    <property type="term" value="F:methyltransferase activity"/>
    <property type="evidence" value="ECO:0007669"/>
    <property type="project" value="UniProtKB-KW"/>
</dbReference>
<evidence type="ECO:0008006" key="5">
    <source>
        <dbReference type="Google" id="ProtNLM"/>
    </source>
</evidence>
<dbReference type="STRING" id="869212.Turpa_2935"/>
<reference evidence="3 4" key="1">
    <citation type="submission" date="2012-06" db="EMBL/GenBank/DDBJ databases">
        <title>The complete chromosome of genome of Turneriella parva DSM 21527.</title>
        <authorList>
            <consortium name="US DOE Joint Genome Institute (JGI-PGF)"/>
            <person name="Lucas S."/>
            <person name="Han J."/>
            <person name="Lapidus A."/>
            <person name="Bruce D."/>
            <person name="Goodwin L."/>
            <person name="Pitluck S."/>
            <person name="Peters L."/>
            <person name="Kyrpides N."/>
            <person name="Mavromatis K."/>
            <person name="Ivanova N."/>
            <person name="Mikhailova N."/>
            <person name="Chertkov O."/>
            <person name="Detter J.C."/>
            <person name="Tapia R."/>
            <person name="Han C."/>
            <person name="Land M."/>
            <person name="Hauser L."/>
            <person name="Markowitz V."/>
            <person name="Cheng J.-F."/>
            <person name="Hugenholtz P."/>
            <person name="Woyke T."/>
            <person name="Wu D."/>
            <person name="Gronow S."/>
            <person name="Wellnitz S."/>
            <person name="Brambilla E."/>
            <person name="Klenk H.-P."/>
            <person name="Eisen J.A."/>
        </authorList>
    </citation>
    <scope>NUCLEOTIDE SEQUENCE [LARGE SCALE GENOMIC DNA]</scope>
    <source>
        <strain evidence="4">ATCC BAA-1111 / DSM 21527 / NCTC 11395 / H</strain>
    </source>
</reference>
<dbReference type="KEGG" id="tpx:Turpa_2935"/>
<dbReference type="SUPFAM" id="SSF53335">
    <property type="entry name" value="S-adenosyl-L-methionine-dependent methyltransferases"/>
    <property type="match status" value="1"/>
</dbReference>
<name>I4B8G7_TURPD</name>